<feature type="transmembrane region" description="Helical" evidence="1">
    <location>
        <begin position="64"/>
        <end position="83"/>
    </location>
</feature>
<proteinExistence type="predicted"/>
<keyword evidence="1" id="KW-0472">Membrane</keyword>
<dbReference type="RefSeq" id="WP_339098324.1">
    <property type="nucleotide sequence ID" value="NZ_CP149785.1"/>
</dbReference>
<feature type="transmembrane region" description="Helical" evidence="1">
    <location>
        <begin position="40"/>
        <end position="58"/>
    </location>
</feature>
<organism evidence="2">
    <name type="scientific">Deinococcus sp. VB142</name>
    <dbReference type="NCBI Taxonomy" id="3112952"/>
    <lineage>
        <taxon>Bacteria</taxon>
        <taxon>Thermotogati</taxon>
        <taxon>Deinococcota</taxon>
        <taxon>Deinococci</taxon>
        <taxon>Deinococcales</taxon>
        <taxon>Deinococcaceae</taxon>
        <taxon>Deinococcus</taxon>
    </lineage>
</organism>
<keyword evidence="1" id="KW-1133">Transmembrane helix</keyword>
<evidence type="ECO:0000256" key="1">
    <source>
        <dbReference type="SAM" id="Phobius"/>
    </source>
</evidence>
<keyword evidence="1" id="KW-0812">Transmembrane</keyword>
<feature type="transmembrane region" description="Helical" evidence="1">
    <location>
        <begin position="12"/>
        <end position="33"/>
    </location>
</feature>
<gene>
    <name evidence="2" type="ORF">WDJ50_18335</name>
</gene>
<dbReference type="EMBL" id="CP149785">
    <property type="protein sequence ID" value="WYF46801.1"/>
    <property type="molecule type" value="Genomic_DNA"/>
</dbReference>
<accession>A0AAU6Q826</accession>
<name>A0AAU6Q826_9DEIO</name>
<protein>
    <submittedName>
        <fullName evidence="2">Uncharacterized protein</fullName>
    </submittedName>
</protein>
<reference evidence="2" key="1">
    <citation type="submission" date="2024-03" db="EMBL/GenBank/DDBJ databases">
        <title>Deinococcus weizhi sp. nov., isolated from human skin.</title>
        <authorList>
            <person name="Wei Z."/>
            <person name="Tian F."/>
            <person name="Yang C."/>
            <person name="Xin L.T."/>
            <person name="Wen Z.J."/>
            <person name="Lan K.C."/>
            <person name="Yu L."/>
            <person name="Zhe W."/>
            <person name="Dan F.D."/>
            <person name="Jun W."/>
            <person name="Rui Z."/>
            <person name="Yong X.J."/>
            <person name="Ting Y."/>
            <person name="Wei X."/>
            <person name="Xu Z.G."/>
            <person name="Xin Z."/>
            <person name="Dong F.G."/>
            <person name="Ni X.M."/>
            <person name="Zheng M.G."/>
            <person name="Chun Y."/>
            <person name="Qian W.X."/>
        </authorList>
    </citation>
    <scope>NUCLEOTIDE SEQUENCE</scope>
    <source>
        <strain evidence="2">VB142</strain>
        <plasmid evidence="2">p2</plasmid>
    </source>
</reference>
<dbReference type="AlphaFoldDB" id="A0AAU6Q826"/>
<geneLocation type="plasmid" evidence="2">
    <name>p2</name>
</geneLocation>
<keyword evidence="2" id="KW-0614">Plasmid</keyword>
<evidence type="ECO:0000313" key="2">
    <source>
        <dbReference type="EMBL" id="WYF46801.1"/>
    </source>
</evidence>
<sequence>MPEKPLIATHLLGAFALVGAGIVQLGIILMLGVRFKPGRVIGALIVACFIGGGSAMILQEYLHWNSFISGVVGTGTGLIPAALSTSVITRKALERAGVDPTQLKEMRQIIQDEADQSKAKAEAEAEVKTDA</sequence>